<gene>
    <name evidence="6" type="ORF">ACFFFP_10165</name>
</gene>
<dbReference type="PANTHER" id="PTHR42711:SF5">
    <property type="entry name" value="ABC TRANSPORTER ATP-BINDING PROTEIN NATA"/>
    <property type="match status" value="1"/>
</dbReference>
<dbReference type="CDD" id="cd03230">
    <property type="entry name" value="ABC_DR_subfamily_A"/>
    <property type="match status" value="1"/>
</dbReference>
<dbReference type="PANTHER" id="PTHR42711">
    <property type="entry name" value="ABC TRANSPORTER ATP-BINDING PROTEIN"/>
    <property type="match status" value="1"/>
</dbReference>
<dbReference type="EMBL" id="JBHLTW010000042">
    <property type="protein sequence ID" value="MFC0596522.1"/>
    <property type="molecule type" value="Genomic_DNA"/>
</dbReference>
<dbReference type="InterPro" id="IPR003439">
    <property type="entry name" value="ABC_transporter-like_ATP-bd"/>
</dbReference>
<evidence type="ECO:0000313" key="6">
    <source>
        <dbReference type="EMBL" id="MFC0596522.1"/>
    </source>
</evidence>
<keyword evidence="7" id="KW-1185">Reference proteome</keyword>
<comment type="similarity">
    <text evidence="1">Belongs to the ABC transporter superfamily.</text>
</comment>
<dbReference type="InterPro" id="IPR003593">
    <property type="entry name" value="AAA+_ATPase"/>
</dbReference>
<dbReference type="Gene3D" id="3.40.50.300">
    <property type="entry name" value="P-loop containing nucleotide triphosphate hydrolases"/>
    <property type="match status" value="1"/>
</dbReference>
<keyword evidence="4 6" id="KW-0067">ATP-binding</keyword>
<keyword evidence="2" id="KW-0813">Transport</keyword>
<dbReference type="PROSITE" id="PS50893">
    <property type="entry name" value="ABC_TRANSPORTER_2"/>
    <property type="match status" value="1"/>
</dbReference>
<organism evidence="6 7">
    <name type="scientific">Thermus composti</name>
    <dbReference type="NCBI Taxonomy" id="532059"/>
    <lineage>
        <taxon>Bacteria</taxon>
        <taxon>Thermotogati</taxon>
        <taxon>Deinococcota</taxon>
        <taxon>Deinococci</taxon>
        <taxon>Thermales</taxon>
        <taxon>Thermaceae</taxon>
        <taxon>Thermus</taxon>
    </lineage>
</organism>
<evidence type="ECO:0000259" key="5">
    <source>
        <dbReference type="PROSITE" id="PS50893"/>
    </source>
</evidence>
<evidence type="ECO:0000256" key="4">
    <source>
        <dbReference type="ARBA" id="ARBA00022840"/>
    </source>
</evidence>
<sequence length="300" mass="32965">MEPLLVAQGLAKRFGTLEAVRGVSLALCPGEILAFLGKNGAGKTTTVKMLSGLLLPDGGSVRLLGQDPFRNPGALRHLGAVLEGNRNTYWRLTPLENLVYFGVARGLRLFQARRRAMVLLEEYGLLEKAHTEVRHLSRGMQQKLALLQALVHDPEVLLLDEPTLGLDVETALRVQEKVRALAQGGKAILLTTHQMEVAEALAHRIAIIHRGRIVLEGTKGEILARFAGNHYVLELETPPPQEVLSRLRALGVEGEGPFLYRGDGEGLWRVLEALKPLPLKRVARAEADLLEVFLKVVEHA</sequence>
<dbReference type="InterPro" id="IPR050763">
    <property type="entry name" value="ABC_transporter_ATP-binding"/>
</dbReference>
<dbReference type="GO" id="GO:0005524">
    <property type="term" value="F:ATP binding"/>
    <property type="evidence" value="ECO:0007669"/>
    <property type="project" value="UniProtKB-KW"/>
</dbReference>
<dbReference type="SUPFAM" id="SSF52540">
    <property type="entry name" value="P-loop containing nucleoside triphosphate hydrolases"/>
    <property type="match status" value="1"/>
</dbReference>
<name>A0ABV6Q335_9DEIN</name>
<dbReference type="RefSeq" id="WP_188847300.1">
    <property type="nucleotide sequence ID" value="NZ_BMPJ01000011.1"/>
</dbReference>
<feature type="domain" description="ABC transporter" evidence="5">
    <location>
        <begin position="5"/>
        <end position="235"/>
    </location>
</feature>
<dbReference type="Pfam" id="PF00005">
    <property type="entry name" value="ABC_tran"/>
    <property type="match status" value="1"/>
</dbReference>
<evidence type="ECO:0000256" key="3">
    <source>
        <dbReference type="ARBA" id="ARBA00022741"/>
    </source>
</evidence>
<evidence type="ECO:0000256" key="1">
    <source>
        <dbReference type="ARBA" id="ARBA00005417"/>
    </source>
</evidence>
<evidence type="ECO:0000313" key="7">
    <source>
        <dbReference type="Proteomes" id="UP001589830"/>
    </source>
</evidence>
<reference evidence="6 7" key="1">
    <citation type="submission" date="2024-09" db="EMBL/GenBank/DDBJ databases">
        <authorList>
            <person name="Sun Q."/>
            <person name="Mori K."/>
        </authorList>
    </citation>
    <scope>NUCLEOTIDE SEQUENCE [LARGE SCALE GENOMIC DNA]</scope>
    <source>
        <strain evidence="6 7">NCAIM B.02340</strain>
    </source>
</reference>
<dbReference type="SMART" id="SM00382">
    <property type="entry name" value="AAA"/>
    <property type="match status" value="1"/>
</dbReference>
<comment type="caution">
    <text evidence="6">The sequence shown here is derived from an EMBL/GenBank/DDBJ whole genome shotgun (WGS) entry which is preliminary data.</text>
</comment>
<dbReference type="InterPro" id="IPR027417">
    <property type="entry name" value="P-loop_NTPase"/>
</dbReference>
<protein>
    <submittedName>
        <fullName evidence="6">ABC transporter ATP-binding protein</fullName>
    </submittedName>
</protein>
<keyword evidence="3" id="KW-0547">Nucleotide-binding</keyword>
<proteinExistence type="inferred from homology"/>
<accession>A0ABV6Q335</accession>
<dbReference type="Proteomes" id="UP001589830">
    <property type="component" value="Unassembled WGS sequence"/>
</dbReference>
<evidence type="ECO:0000256" key="2">
    <source>
        <dbReference type="ARBA" id="ARBA00022448"/>
    </source>
</evidence>